<dbReference type="PANTHER" id="PTHR32385:SF15">
    <property type="entry name" value="INOSITOL PHOSPHOCERAMIDE MANNOSYLTRANSFERASE 1"/>
    <property type="match status" value="1"/>
</dbReference>
<dbReference type="PANTHER" id="PTHR32385">
    <property type="entry name" value="MANNOSYL PHOSPHORYLINOSITOL CERAMIDE SYNTHASE"/>
    <property type="match status" value="1"/>
</dbReference>
<evidence type="ECO:0000256" key="1">
    <source>
        <dbReference type="ARBA" id="ARBA00022679"/>
    </source>
</evidence>
<evidence type="ECO:0008006" key="5">
    <source>
        <dbReference type="Google" id="ProtNLM"/>
    </source>
</evidence>
<name>A0AA36NB86_9DINO</name>
<accession>A0AA36NB86</accession>
<protein>
    <recommendedName>
        <fullName evidence="5">Alpha-1,4-N-acetylglucosaminyltransferase</fullName>
    </recommendedName>
</protein>
<comment type="caution">
    <text evidence="3">The sequence shown here is derived from an EMBL/GenBank/DDBJ whole genome shotgun (WGS) entry which is preliminary data.</text>
</comment>
<dbReference type="Gene3D" id="3.90.550.20">
    <property type="match status" value="1"/>
</dbReference>
<dbReference type="EMBL" id="CAUJNA010003608">
    <property type="protein sequence ID" value="CAJ1405935.1"/>
    <property type="molecule type" value="Genomic_DNA"/>
</dbReference>
<keyword evidence="1" id="KW-0808">Transferase</keyword>
<evidence type="ECO:0000256" key="2">
    <source>
        <dbReference type="SAM" id="SignalP"/>
    </source>
</evidence>
<feature type="signal peptide" evidence="2">
    <location>
        <begin position="1"/>
        <end position="17"/>
    </location>
</feature>
<dbReference type="SUPFAM" id="SSF53448">
    <property type="entry name" value="Nucleotide-diphospho-sugar transferases"/>
    <property type="match status" value="1"/>
</dbReference>
<sequence length="374" mass="42386">MSLRSLLHIVLLLSAAAERNFLRGENYELQGFSRLLGFDQSSPELTRLFSEIDEGMKPIRHPTFSLERCSQMVEDVASAAGGGENFVHTGLFLPSAGGPAGWQDAQRKMRLGILSFLATQSNTSKLWFWTNVGNEFLQDSLRMFEEERFRGRVQLRHFEARSEFAQVVSNATESNALAHVYEAQTDVTSKSDLLRAVVLHNYGGFWMDTDVLLIRDLTPLAQEDFAYLGQDDFVNNAFMSTSKPRSAFMKSYLSLVLARHLSTNHFEYGPSVLTELCRKIQSSEMPSTFHVLPGCFFDGAWCGASAAVYWDDFFSKKASKENVDYITPNNHSAAFAYHWHGRWEKPMVEGCLASEAERIYAEVLHLDMRSIRRL</sequence>
<dbReference type="GO" id="GO:0016020">
    <property type="term" value="C:membrane"/>
    <property type="evidence" value="ECO:0007669"/>
    <property type="project" value="GOC"/>
</dbReference>
<organism evidence="3 4">
    <name type="scientific">Effrenium voratum</name>
    <dbReference type="NCBI Taxonomy" id="2562239"/>
    <lineage>
        <taxon>Eukaryota</taxon>
        <taxon>Sar</taxon>
        <taxon>Alveolata</taxon>
        <taxon>Dinophyceae</taxon>
        <taxon>Suessiales</taxon>
        <taxon>Symbiodiniaceae</taxon>
        <taxon>Effrenium</taxon>
    </lineage>
</organism>
<gene>
    <name evidence="3" type="ORF">EVOR1521_LOCUS28018</name>
</gene>
<reference evidence="3" key="1">
    <citation type="submission" date="2023-08" db="EMBL/GenBank/DDBJ databases">
        <authorList>
            <person name="Chen Y."/>
            <person name="Shah S."/>
            <person name="Dougan E. K."/>
            <person name="Thang M."/>
            <person name="Chan C."/>
        </authorList>
    </citation>
    <scope>NUCLEOTIDE SEQUENCE</scope>
</reference>
<proteinExistence type="predicted"/>
<dbReference type="GO" id="GO:0000030">
    <property type="term" value="F:mannosyltransferase activity"/>
    <property type="evidence" value="ECO:0007669"/>
    <property type="project" value="TreeGrafter"/>
</dbReference>
<evidence type="ECO:0000313" key="3">
    <source>
        <dbReference type="EMBL" id="CAJ1405935.1"/>
    </source>
</evidence>
<dbReference type="InterPro" id="IPR007577">
    <property type="entry name" value="GlycoTrfase_DXD_sugar-bd_CS"/>
</dbReference>
<dbReference type="Pfam" id="PF04488">
    <property type="entry name" value="Gly_transf_sug"/>
    <property type="match status" value="1"/>
</dbReference>
<dbReference type="AlphaFoldDB" id="A0AA36NB86"/>
<dbReference type="Proteomes" id="UP001178507">
    <property type="component" value="Unassembled WGS sequence"/>
</dbReference>
<dbReference type="InterPro" id="IPR029044">
    <property type="entry name" value="Nucleotide-diphossugar_trans"/>
</dbReference>
<dbReference type="GO" id="GO:0051999">
    <property type="term" value="P:mannosyl-inositol phosphorylceramide biosynthetic process"/>
    <property type="evidence" value="ECO:0007669"/>
    <property type="project" value="TreeGrafter"/>
</dbReference>
<evidence type="ECO:0000313" key="4">
    <source>
        <dbReference type="Proteomes" id="UP001178507"/>
    </source>
</evidence>
<keyword evidence="2" id="KW-0732">Signal</keyword>
<dbReference type="InterPro" id="IPR051706">
    <property type="entry name" value="Glycosyltransferase_domain"/>
</dbReference>
<keyword evidence="4" id="KW-1185">Reference proteome</keyword>
<feature type="chain" id="PRO_5041261736" description="Alpha-1,4-N-acetylglucosaminyltransferase" evidence="2">
    <location>
        <begin position="18"/>
        <end position="374"/>
    </location>
</feature>